<comment type="caution">
    <text evidence="1">The sequence shown here is derived from an EMBL/GenBank/DDBJ whole genome shotgun (WGS) entry which is preliminary data.</text>
</comment>
<sequence>MPRLIVHWFSSMVFNILVCYSVMKKLLAMPLFKNTDNRELSDVLLRDVKVMLIAIVFLHIANLLMLVFFPYWNAINWAFSSIADIILTSRLLFNLREVLVSKACQCAGDDEPQLPLYKDLPPPPVYSSTSVKKPFTDSSFTSLKQSSA</sequence>
<evidence type="ECO:0000313" key="1">
    <source>
        <dbReference type="EMBL" id="KAI0088503.1"/>
    </source>
</evidence>
<organism evidence="1 2">
    <name type="scientific">Irpex rosettiformis</name>
    <dbReference type="NCBI Taxonomy" id="378272"/>
    <lineage>
        <taxon>Eukaryota</taxon>
        <taxon>Fungi</taxon>
        <taxon>Dikarya</taxon>
        <taxon>Basidiomycota</taxon>
        <taxon>Agaricomycotina</taxon>
        <taxon>Agaricomycetes</taxon>
        <taxon>Polyporales</taxon>
        <taxon>Irpicaceae</taxon>
        <taxon>Irpex</taxon>
    </lineage>
</organism>
<keyword evidence="2" id="KW-1185">Reference proteome</keyword>
<dbReference type="Proteomes" id="UP001055072">
    <property type="component" value="Unassembled WGS sequence"/>
</dbReference>
<evidence type="ECO:0000313" key="2">
    <source>
        <dbReference type="Proteomes" id="UP001055072"/>
    </source>
</evidence>
<protein>
    <submittedName>
        <fullName evidence="1">Uncharacterized protein</fullName>
    </submittedName>
</protein>
<dbReference type="EMBL" id="MU274913">
    <property type="protein sequence ID" value="KAI0088503.1"/>
    <property type="molecule type" value="Genomic_DNA"/>
</dbReference>
<gene>
    <name evidence="1" type="ORF">BDY19DRAFT_168519</name>
</gene>
<reference evidence="1" key="1">
    <citation type="journal article" date="2021" name="Environ. Microbiol.">
        <title>Gene family expansions and transcriptome signatures uncover fungal adaptations to wood decay.</title>
        <authorList>
            <person name="Hage H."/>
            <person name="Miyauchi S."/>
            <person name="Viragh M."/>
            <person name="Drula E."/>
            <person name="Min B."/>
            <person name="Chaduli D."/>
            <person name="Navarro D."/>
            <person name="Favel A."/>
            <person name="Norest M."/>
            <person name="Lesage-Meessen L."/>
            <person name="Balint B."/>
            <person name="Merenyi Z."/>
            <person name="de Eugenio L."/>
            <person name="Morin E."/>
            <person name="Martinez A.T."/>
            <person name="Baldrian P."/>
            <person name="Stursova M."/>
            <person name="Martinez M.J."/>
            <person name="Novotny C."/>
            <person name="Magnuson J.K."/>
            <person name="Spatafora J.W."/>
            <person name="Maurice S."/>
            <person name="Pangilinan J."/>
            <person name="Andreopoulos W."/>
            <person name="LaButti K."/>
            <person name="Hundley H."/>
            <person name="Na H."/>
            <person name="Kuo A."/>
            <person name="Barry K."/>
            <person name="Lipzen A."/>
            <person name="Henrissat B."/>
            <person name="Riley R."/>
            <person name="Ahrendt S."/>
            <person name="Nagy L.G."/>
            <person name="Grigoriev I.V."/>
            <person name="Martin F."/>
            <person name="Rosso M.N."/>
        </authorList>
    </citation>
    <scope>NUCLEOTIDE SEQUENCE</scope>
    <source>
        <strain evidence="1">CBS 384.51</strain>
    </source>
</reference>
<name>A0ACB8U2I4_9APHY</name>
<proteinExistence type="predicted"/>
<accession>A0ACB8U2I4</accession>